<evidence type="ECO:0000313" key="11">
    <source>
        <dbReference type="Proteomes" id="UP000823964"/>
    </source>
</evidence>
<organism evidence="10 11">
    <name type="scientific">Candidatus Akkermansia intestinigallinarum</name>
    <dbReference type="NCBI Taxonomy" id="2838431"/>
    <lineage>
        <taxon>Bacteria</taxon>
        <taxon>Pseudomonadati</taxon>
        <taxon>Verrucomicrobiota</taxon>
        <taxon>Verrucomicrobiia</taxon>
        <taxon>Verrucomicrobiales</taxon>
        <taxon>Akkermansiaceae</taxon>
        <taxon>Akkermansia</taxon>
    </lineage>
</organism>
<dbReference type="Gene3D" id="3.40.1830.10">
    <property type="entry name" value="Thermophilic metalloprotease (M29)"/>
    <property type="match status" value="1"/>
</dbReference>
<comment type="caution">
    <text evidence="10">The sequence shown here is derived from an EMBL/GenBank/DDBJ whole genome shotgun (WGS) entry which is preliminary data.</text>
</comment>
<dbReference type="SUPFAM" id="SSF144052">
    <property type="entry name" value="Thermophilic metalloprotease-like"/>
    <property type="match status" value="1"/>
</dbReference>
<dbReference type="PANTHER" id="PTHR34448:SF1">
    <property type="entry name" value="BLL6088 PROTEIN"/>
    <property type="match status" value="1"/>
</dbReference>
<accession>A0A9D2AHP0</accession>
<dbReference type="InterPro" id="IPR052170">
    <property type="entry name" value="M29_Exopeptidase"/>
</dbReference>
<keyword evidence="5 10" id="KW-0031">Aminopeptidase</keyword>
<comment type="cofactor">
    <cofactor evidence="2">
        <name>Mg(2+)</name>
        <dbReference type="ChEBI" id="CHEBI:18420"/>
    </cofactor>
</comment>
<evidence type="ECO:0000256" key="5">
    <source>
        <dbReference type="ARBA" id="ARBA00022438"/>
    </source>
</evidence>
<dbReference type="GO" id="GO:0006508">
    <property type="term" value="P:proteolysis"/>
    <property type="evidence" value="ECO:0007669"/>
    <property type="project" value="UniProtKB-KW"/>
</dbReference>
<name>A0A9D2AHP0_9BACT</name>
<protein>
    <submittedName>
        <fullName evidence="10">Aminopeptidase</fullName>
    </submittedName>
</protein>
<dbReference type="AlphaFoldDB" id="A0A9D2AHP0"/>
<reference evidence="10" key="2">
    <citation type="submission" date="2021-04" db="EMBL/GenBank/DDBJ databases">
        <authorList>
            <person name="Gilroy R."/>
        </authorList>
    </citation>
    <scope>NUCLEOTIDE SEQUENCE</scope>
    <source>
        <strain evidence="10">14975</strain>
    </source>
</reference>
<reference evidence="10" key="1">
    <citation type="journal article" date="2021" name="PeerJ">
        <title>Extensive microbial diversity within the chicken gut microbiome revealed by metagenomics and culture.</title>
        <authorList>
            <person name="Gilroy R."/>
            <person name="Ravi A."/>
            <person name="Getino M."/>
            <person name="Pursley I."/>
            <person name="Horton D.L."/>
            <person name="Alikhan N.F."/>
            <person name="Baker D."/>
            <person name="Gharbi K."/>
            <person name="Hall N."/>
            <person name="Watson M."/>
            <person name="Adriaenssens E.M."/>
            <person name="Foster-Nyarko E."/>
            <person name="Jarju S."/>
            <person name="Secka A."/>
            <person name="Antonio M."/>
            <person name="Oren A."/>
            <person name="Chaudhuri R.R."/>
            <person name="La Ragione R."/>
            <person name="Hildebrand F."/>
            <person name="Pallen M.J."/>
        </authorList>
    </citation>
    <scope>NUCLEOTIDE SEQUENCE</scope>
    <source>
        <strain evidence="10">14975</strain>
    </source>
</reference>
<keyword evidence="9" id="KW-0482">Metalloprotease</keyword>
<sequence length="369" mass="41208">MKDARYALLAQQIVGYSVRVQPGEHVNLRMQDIPDAMVVELIRAVRAAGGIPHLDLSHAALSREMQMGATEEQYELEGRYRLQRAEDMQVHICLYADHNSFESADVPAERMKIVSKHMLPASNLTCNKRKWTVLAWPTASMAQAAGMSTEDFEDFYFRCCLADYGKLRRGMEKIKAMMEATDRVRIVGPGTDLSFSVKGMPAIVCAGDCNVPDGEVYTAPLRDSVNGVLSYNAPSIYHGSPFDQVRFRFENGKIVEAHCSGDEEKLNAILDTDEGARYIGEFALGVNPYILKPMRDILFDEKIAGSFHFTPGQCYDEAPNGNQSAIHWDLVCIQRPEYGGGEIYFDDVLIRKDGVFIDPELAIFNAVTD</sequence>
<evidence type="ECO:0000256" key="1">
    <source>
        <dbReference type="ARBA" id="ARBA00001941"/>
    </source>
</evidence>
<evidence type="ECO:0000256" key="4">
    <source>
        <dbReference type="ARBA" id="ARBA00008236"/>
    </source>
</evidence>
<proteinExistence type="inferred from homology"/>
<evidence type="ECO:0000256" key="7">
    <source>
        <dbReference type="ARBA" id="ARBA00022723"/>
    </source>
</evidence>
<evidence type="ECO:0000256" key="6">
    <source>
        <dbReference type="ARBA" id="ARBA00022670"/>
    </source>
</evidence>
<dbReference type="GO" id="GO:0008237">
    <property type="term" value="F:metallopeptidase activity"/>
    <property type="evidence" value="ECO:0007669"/>
    <property type="project" value="UniProtKB-KW"/>
</dbReference>
<keyword evidence="7" id="KW-0479">Metal-binding</keyword>
<evidence type="ECO:0000256" key="8">
    <source>
        <dbReference type="ARBA" id="ARBA00022801"/>
    </source>
</evidence>
<keyword evidence="8" id="KW-0378">Hydrolase</keyword>
<dbReference type="InterPro" id="IPR035097">
    <property type="entry name" value="M29_N-terminal"/>
</dbReference>
<evidence type="ECO:0000313" key="10">
    <source>
        <dbReference type="EMBL" id="HIX19611.1"/>
    </source>
</evidence>
<dbReference type="Pfam" id="PF02073">
    <property type="entry name" value="Peptidase_M29"/>
    <property type="match status" value="1"/>
</dbReference>
<gene>
    <name evidence="10" type="ORF">H9862_03285</name>
</gene>
<dbReference type="GO" id="GO:0004177">
    <property type="term" value="F:aminopeptidase activity"/>
    <property type="evidence" value="ECO:0007669"/>
    <property type="project" value="UniProtKB-KW"/>
</dbReference>
<comment type="cofactor">
    <cofactor evidence="3">
        <name>Zn(2+)</name>
        <dbReference type="ChEBI" id="CHEBI:29105"/>
    </cofactor>
</comment>
<evidence type="ECO:0000256" key="2">
    <source>
        <dbReference type="ARBA" id="ARBA00001946"/>
    </source>
</evidence>
<keyword evidence="6" id="KW-0645">Protease</keyword>
<evidence type="ECO:0000256" key="9">
    <source>
        <dbReference type="ARBA" id="ARBA00023049"/>
    </source>
</evidence>
<evidence type="ECO:0000256" key="3">
    <source>
        <dbReference type="ARBA" id="ARBA00001947"/>
    </source>
</evidence>
<comment type="cofactor">
    <cofactor evidence="1">
        <name>Co(2+)</name>
        <dbReference type="ChEBI" id="CHEBI:48828"/>
    </cofactor>
</comment>
<dbReference type="PANTHER" id="PTHR34448">
    <property type="entry name" value="AMINOPEPTIDASE"/>
    <property type="match status" value="1"/>
</dbReference>
<dbReference type="InterPro" id="IPR000787">
    <property type="entry name" value="Peptidase_M29"/>
</dbReference>
<dbReference type="Proteomes" id="UP000823964">
    <property type="component" value="Unassembled WGS sequence"/>
</dbReference>
<dbReference type="GO" id="GO:0046872">
    <property type="term" value="F:metal ion binding"/>
    <property type="evidence" value="ECO:0007669"/>
    <property type="project" value="UniProtKB-KW"/>
</dbReference>
<dbReference type="EMBL" id="DXFQ01000053">
    <property type="protein sequence ID" value="HIX19611.1"/>
    <property type="molecule type" value="Genomic_DNA"/>
</dbReference>
<comment type="similarity">
    <text evidence="4">Belongs to the peptidase M29 family.</text>
</comment>